<feature type="compositionally biased region" description="Basic and acidic residues" evidence="1">
    <location>
        <begin position="53"/>
        <end position="65"/>
    </location>
</feature>
<reference evidence="2" key="2">
    <citation type="submission" date="2018-08" db="UniProtKB">
        <authorList>
            <consortium name="EnsemblPlants"/>
        </authorList>
    </citation>
    <scope>IDENTIFICATION</scope>
    <source>
        <strain evidence="2">Yugu1</strain>
    </source>
</reference>
<keyword evidence="3" id="KW-1185">Reference proteome</keyword>
<feature type="region of interest" description="Disordered" evidence="1">
    <location>
        <begin position="51"/>
        <end position="74"/>
    </location>
</feature>
<dbReference type="Gramene" id="KQK89439">
    <property type="protein sequence ID" value="KQK89439"/>
    <property type="gene ID" value="SETIT_040186mg"/>
</dbReference>
<dbReference type="Proteomes" id="UP000004995">
    <property type="component" value="Unassembled WGS sequence"/>
</dbReference>
<sequence length="87" mass="9394">MSIRIRTHRVAHLRGWKPNSDLIRVGLAIWLATLPPCTCGYLGGVAPAALGRAADEPPTSHDEPTTSRGTGGDLAVHVDELLRSRWT</sequence>
<evidence type="ECO:0000313" key="2">
    <source>
        <dbReference type="EnsemblPlants" id="KQK89439"/>
    </source>
</evidence>
<evidence type="ECO:0000256" key="1">
    <source>
        <dbReference type="SAM" id="MobiDB-lite"/>
    </source>
</evidence>
<evidence type="ECO:0000313" key="3">
    <source>
        <dbReference type="Proteomes" id="UP000004995"/>
    </source>
</evidence>
<dbReference type="AlphaFoldDB" id="K4AMP1"/>
<protein>
    <submittedName>
        <fullName evidence="2">Uncharacterized protein</fullName>
    </submittedName>
</protein>
<dbReference type="InParanoid" id="K4AMP1"/>
<dbReference type="EnsemblPlants" id="KQK89439">
    <property type="protein sequence ID" value="KQK89439"/>
    <property type="gene ID" value="SETIT_040186mg"/>
</dbReference>
<reference evidence="3" key="1">
    <citation type="journal article" date="2012" name="Nat. Biotechnol.">
        <title>Reference genome sequence of the model plant Setaria.</title>
        <authorList>
            <person name="Bennetzen J.L."/>
            <person name="Schmutz J."/>
            <person name="Wang H."/>
            <person name="Percifield R."/>
            <person name="Hawkins J."/>
            <person name="Pontaroli A.C."/>
            <person name="Estep M."/>
            <person name="Feng L."/>
            <person name="Vaughn J.N."/>
            <person name="Grimwood J."/>
            <person name="Jenkins J."/>
            <person name="Barry K."/>
            <person name="Lindquist E."/>
            <person name="Hellsten U."/>
            <person name="Deshpande S."/>
            <person name="Wang X."/>
            <person name="Wu X."/>
            <person name="Mitros T."/>
            <person name="Triplett J."/>
            <person name="Yang X."/>
            <person name="Ye C.Y."/>
            <person name="Mauro-Herrera M."/>
            <person name="Wang L."/>
            <person name="Li P."/>
            <person name="Sharma M."/>
            <person name="Sharma R."/>
            <person name="Ronald P.C."/>
            <person name="Panaud O."/>
            <person name="Kellogg E.A."/>
            <person name="Brutnell T.P."/>
            <person name="Doust A.N."/>
            <person name="Tuskan G.A."/>
            <person name="Rokhsar D."/>
            <person name="Devos K.M."/>
        </authorList>
    </citation>
    <scope>NUCLEOTIDE SEQUENCE [LARGE SCALE GENOMIC DNA]</scope>
    <source>
        <strain evidence="3">cv. Yugu1</strain>
    </source>
</reference>
<accession>K4AMP1</accession>
<name>K4AMP1_SETIT</name>
<proteinExistence type="predicted"/>
<dbReference type="HOGENOM" id="CLU_2487685_0_0_1"/>
<organism evidence="2 3">
    <name type="scientific">Setaria italica</name>
    <name type="common">Foxtail millet</name>
    <name type="synonym">Panicum italicum</name>
    <dbReference type="NCBI Taxonomy" id="4555"/>
    <lineage>
        <taxon>Eukaryota</taxon>
        <taxon>Viridiplantae</taxon>
        <taxon>Streptophyta</taxon>
        <taxon>Embryophyta</taxon>
        <taxon>Tracheophyta</taxon>
        <taxon>Spermatophyta</taxon>
        <taxon>Magnoliopsida</taxon>
        <taxon>Liliopsida</taxon>
        <taxon>Poales</taxon>
        <taxon>Poaceae</taxon>
        <taxon>PACMAD clade</taxon>
        <taxon>Panicoideae</taxon>
        <taxon>Panicodae</taxon>
        <taxon>Paniceae</taxon>
        <taxon>Cenchrinae</taxon>
        <taxon>Setaria</taxon>
    </lineage>
</organism>
<dbReference type="EMBL" id="AGNK02005717">
    <property type="status" value="NOT_ANNOTATED_CDS"/>
    <property type="molecule type" value="Genomic_DNA"/>
</dbReference>